<protein>
    <recommendedName>
        <fullName evidence="2">BHLH domain-containing protein</fullName>
    </recommendedName>
</protein>
<evidence type="ECO:0000313" key="4">
    <source>
        <dbReference type="Proteomes" id="UP000193642"/>
    </source>
</evidence>
<dbReference type="Gene3D" id="4.10.280.10">
    <property type="entry name" value="Helix-loop-helix DNA-binding domain"/>
    <property type="match status" value="1"/>
</dbReference>
<name>A0A1Y2CVI3_9FUNG</name>
<dbReference type="Pfam" id="PF00010">
    <property type="entry name" value="HLH"/>
    <property type="match status" value="1"/>
</dbReference>
<organism evidence="3 4">
    <name type="scientific">Rhizoclosmatium globosum</name>
    <dbReference type="NCBI Taxonomy" id="329046"/>
    <lineage>
        <taxon>Eukaryota</taxon>
        <taxon>Fungi</taxon>
        <taxon>Fungi incertae sedis</taxon>
        <taxon>Chytridiomycota</taxon>
        <taxon>Chytridiomycota incertae sedis</taxon>
        <taxon>Chytridiomycetes</taxon>
        <taxon>Chytridiales</taxon>
        <taxon>Chytriomycetaceae</taxon>
        <taxon>Rhizoclosmatium</taxon>
    </lineage>
</organism>
<dbReference type="SMART" id="SM00353">
    <property type="entry name" value="HLH"/>
    <property type="match status" value="1"/>
</dbReference>
<dbReference type="PROSITE" id="PS50888">
    <property type="entry name" value="BHLH"/>
    <property type="match status" value="1"/>
</dbReference>
<proteinExistence type="predicted"/>
<dbReference type="InterPro" id="IPR011598">
    <property type="entry name" value="bHLH_dom"/>
</dbReference>
<dbReference type="OrthoDB" id="2162811at2759"/>
<dbReference type="InterPro" id="IPR036638">
    <property type="entry name" value="HLH_DNA-bd_sf"/>
</dbReference>
<dbReference type="SUPFAM" id="SSF47459">
    <property type="entry name" value="HLH, helix-loop-helix DNA-binding domain"/>
    <property type="match status" value="1"/>
</dbReference>
<reference evidence="3 4" key="1">
    <citation type="submission" date="2016-07" db="EMBL/GenBank/DDBJ databases">
        <title>Pervasive Adenine N6-methylation of Active Genes in Fungi.</title>
        <authorList>
            <consortium name="DOE Joint Genome Institute"/>
            <person name="Mondo S.J."/>
            <person name="Dannebaum R.O."/>
            <person name="Kuo R.C."/>
            <person name="Labutti K."/>
            <person name="Haridas S."/>
            <person name="Kuo A."/>
            <person name="Salamov A."/>
            <person name="Ahrendt S.R."/>
            <person name="Lipzen A."/>
            <person name="Sullivan W."/>
            <person name="Andreopoulos W.B."/>
            <person name="Clum A."/>
            <person name="Lindquist E."/>
            <person name="Daum C."/>
            <person name="Ramamoorthy G.K."/>
            <person name="Gryganskyi A."/>
            <person name="Culley D."/>
            <person name="Magnuson J.K."/>
            <person name="James T.Y."/>
            <person name="O'Malley M.A."/>
            <person name="Stajich J.E."/>
            <person name="Spatafora J.W."/>
            <person name="Visel A."/>
            <person name="Grigoriev I.V."/>
        </authorList>
    </citation>
    <scope>NUCLEOTIDE SEQUENCE [LARGE SCALE GENOMIC DNA]</scope>
    <source>
        <strain evidence="3 4">JEL800</strain>
    </source>
</reference>
<keyword evidence="4" id="KW-1185">Reference proteome</keyword>
<evidence type="ECO:0000313" key="3">
    <source>
        <dbReference type="EMBL" id="ORY50977.1"/>
    </source>
</evidence>
<feature type="compositionally biased region" description="Low complexity" evidence="1">
    <location>
        <begin position="155"/>
        <end position="167"/>
    </location>
</feature>
<dbReference type="GO" id="GO:0046983">
    <property type="term" value="F:protein dimerization activity"/>
    <property type="evidence" value="ECO:0007669"/>
    <property type="project" value="InterPro"/>
</dbReference>
<accession>A0A1Y2CVI3</accession>
<feature type="domain" description="BHLH" evidence="2">
    <location>
        <begin position="31"/>
        <end position="105"/>
    </location>
</feature>
<feature type="compositionally biased region" description="Low complexity" evidence="1">
    <location>
        <begin position="68"/>
        <end position="85"/>
    </location>
</feature>
<gene>
    <name evidence="3" type="ORF">BCR33DRAFT_734131</name>
</gene>
<feature type="compositionally biased region" description="Polar residues" evidence="1">
    <location>
        <begin position="199"/>
        <end position="212"/>
    </location>
</feature>
<dbReference type="Proteomes" id="UP000193642">
    <property type="component" value="Unassembled WGS sequence"/>
</dbReference>
<comment type="caution">
    <text evidence="3">The sequence shown here is derived from an EMBL/GenBank/DDBJ whole genome shotgun (WGS) entry which is preliminary data.</text>
</comment>
<dbReference type="EMBL" id="MCGO01000006">
    <property type="protein sequence ID" value="ORY50977.1"/>
    <property type="molecule type" value="Genomic_DNA"/>
</dbReference>
<feature type="region of interest" description="Disordered" evidence="1">
    <location>
        <begin position="62"/>
        <end position="85"/>
    </location>
</feature>
<dbReference type="AlphaFoldDB" id="A0A1Y2CVI3"/>
<evidence type="ECO:0000256" key="1">
    <source>
        <dbReference type="SAM" id="MobiDB-lite"/>
    </source>
</evidence>
<feature type="region of interest" description="Disordered" evidence="1">
    <location>
        <begin position="149"/>
        <end position="212"/>
    </location>
</feature>
<sequence>MRLRNSGRWNNCTKTPSNSLVQMSAITEEARKRQQQNEVERQRREVLNTGFARLAALVPSLHHKNTLPNSSTTSTSPVPAQVSPTSLPASKQMILTETVSHIQKLQAELESMSRALAAADSKCFSLVAELHRMSCVTGLQPNLDAIQESSSNVAPLSPISSPSSSNSENGEEQSRKRVRSQSPTHDSVHLPPLKRQNGDVASTSSNQSKSTMDSLRSHILQQQFTSTTCFFSFRIVTTCSRRRTDTSSHVVSICIANINTGVFASIVFRIYSVYCHSCIEFCGSR</sequence>
<evidence type="ECO:0000259" key="2">
    <source>
        <dbReference type="PROSITE" id="PS50888"/>
    </source>
</evidence>